<keyword evidence="3" id="KW-0238">DNA-binding</keyword>
<keyword evidence="4" id="KW-0804">Transcription</keyword>
<gene>
    <name evidence="6" type="primary">ynfL3</name>
    <name evidence="6" type="ORF">PFLCHA0_c21790</name>
</gene>
<accession>A0A2C9EJW7</accession>
<dbReference type="KEGG" id="pprc:PFLCHA0_c21790"/>
<organism evidence="6 7">
    <name type="scientific">Pseudomonas protegens (strain DSM 19095 / LMG 27888 / CFBP 6595 / CHA0)</name>
    <dbReference type="NCBI Taxonomy" id="1124983"/>
    <lineage>
        <taxon>Bacteria</taxon>
        <taxon>Pseudomonadati</taxon>
        <taxon>Pseudomonadota</taxon>
        <taxon>Gammaproteobacteria</taxon>
        <taxon>Pseudomonadales</taxon>
        <taxon>Pseudomonadaceae</taxon>
        <taxon>Pseudomonas</taxon>
    </lineage>
</organism>
<dbReference type="GO" id="GO:0003700">
    <property type="term" value="F:DNA-binding transcription factor activity"/>
    <property type="evidence" value="ECO:0007669"/>
    <property type="project" value="InterPro"/>
</dbReference>
<dbReference type="GeneID" id="57475174"/>
<name>A0A2C9EJW7_PSEPH</name>
<dbReference type="PANTHER" id="PTHR30346">
    <property type="entry name" value="TRANSCRIPTIONAL DUAL REGULATOR HCAR-RELATED"/>
    <property type="match status" value="1"/>
</dbReference>
<dbReference type="InterPro" id="IPR005119">
    <property type="entry name" value="LysR_subst-bd"/>
</dbReference>
<dbReference type="Gene3D" id="3.40.190.10">
    <property type="entry name" value="Periplasmic binding protein-like II"/>
    <property type="match status" value="2"/>
</dbReference>
<evidence type="ECO:0000313" key="7">
    <source>
        <dbReference type="Proteomes" id="UP000013940"/>
    </source>
</evidence>
<dbReference type="InterPro" id="IPR036390">
    <property type="entry name" value="WH_DNA-bd_sf"/>
</dbReference>
<dbReference type="CDD" id="cd08414">
    <property type="entry name" value="PBP2_LTTR_aromatics_like"/>
    <property type="match status" value="1"/>
</dbReference>
<sequence>MLELRRLRYFVTVADELHFGRAALRLRIAQPPLTRHIAALEARLGIRLFERSTRTVCLTPEGELFLQQARGVISAVGEAEATARKIAHGAIGRIVIGYASSIPLSNAFSEMIRNTSRSLPEVELAFREVSTASQRQQLIDGSLDIGFGWGAPNLPAHGLQSLVSSRDSLVVAVPSRSAFAGRSSLGFCELAGESFVTFPSAYGSALNTALEDLCAHSGIIPRLGPTASQMTTLVSLVAAERGVAVVPDYTATLQRPGVVYVPLAEPYVLEQTVSWRTPLGSRCLERFVELARTLAAPLPAPAAGPEWRLRG</sequence>
<dbReference type="Proteomes" id="UP000013940">
    <property type="component" value="Chromosome"/>
</dbReference>
<evidence type="ECO:0000313" key="6">
    <source>
        <dbReference type="EMBL" id="AGL83950.1"/>
    </source>
</evidence>
<keyword evidence="2" id="KW-0805">Transcription regulation</keyword>
<dbReference type="eggNOG" id="COG0583">
    <property type="taxonomic scope" value="Bacteria"/>
</dbReference>
<dbReference type="SUPFAM" id="SSF53850">
    <property type="entry name" value="Periplasmic binding protein-like II"/>
    <property type="match status" value="1"/>
</dbReference>
<evidence type="ECO:0000256" key="1">
    <source>
        <dbReference type="ARBA" id="ARBA00009437"/>
    </source>
</evidence>
<dbReference type="PRINTS" id="PR00039">
    <property type="entry name" value="HTHLYSR"/>
</dbReference>
<reference evidence="7" key="1">
    <citation type="journal article" date="2014" name="Genome Announc.">
        <title>Full-genome sequence of the plant growth-promoting bacterium Pseudomonas protegens CHA0.</title>
        <authorList>
            <person name="Jousset A."/>
            <person name="Schuldes J."/>
            <person name="Keel C."/>
            <person name="Maurhofer M."/>
            <person name="Daniel R."/>
            <person name="Scheu S."/>
            <person name="Thuermer A."/>
        </authorList>
    </citation>
    <scope>NUCLEOTIDE SEQUENCE [LARGE SCALE GENOMIC DNA]</scope>
    <source>
        <strain evidence="7">DSM 19095 / LMG 27888 / CFBP 6595 / CHA0</strain>
    </source>
</reference>
<evidence type="ECO:0000256" key="3">
    <source>
        <dbReference type="ARBA" id="ARBA00023125"/>
    </source>
</evidence>
<dbReference type="Gene3D" id="1.10.10.10">
    <property type="entry name" value="Winged helix-like DNA-binding domain superfamily/Winged helix DNA-binding domain"/>
    <property type="match status" value="1"/>
</dbReference>
<proteinExistence type="inferred from homology"/>
<dbReference type="EMBL" id="CP003190">
    <property type="protein sequence ID" value="AGL83950.1"/>
    <property type="molecule type" value="Genomic_DNA"/>
</dbReference>
<dbReference type="FunFam" id="1.10.10.10:FF:000001">
    <property type="entry name" value="LysR family transcriptional regulator"/>
    <property type="match status" value="1"/>
</dbReference>
<feature type="domain" description="HTH lysR-type" evidence="5">
    <location>
        <begin position="2"/>
        <end position="59"/>
    </location>
</feature>
<protein>
    <submittedName>
        <fullName evidence="6">HTH-type transcriptional regulator YnfL</fullName>
    </submittedName>
</protein>
<dbReference type="PROSITE" id="PS50931">
    <property type="entry name" value="HTH_LYSR"/>
    <property type="match status" value="1"/>
</dbReference>
<dbReference type="GO" id="GO:0032993">
    <property type="term" value="C:protein-DNA complex"/>
    <property type="evidence" value="ECO:0007669"/>
    <property type="project" value="TreeGrafter"/>
</dbReference>
<dbReference type="HOGENOM" id="CLU_039613_6_4_6"/>
<comment type="similarity">
    <text evidence="1">Belongs to the LysR transcriptional regulatory family.</text>
</comment>
<dbReference type="AlphaFoldDB" id="A0A2C9EJW7"/>
<evidence type="ECO:0000256" key="4">
    <source>
        <dbReference type="ARBA" id="ARBA00023163"/>
    </source>
</evidence>
<dbReference type="SUPFAM" id="SSF46785">
    <property type="entry name" value="Winged helix' DNA-binding domain"/>
    <property type="match status" value="1"/>
</dbReference>
<dbReference type="GO" id="GO:0003677">
    <property type="term" value="F:DNA binding"/>
    <property type="evidence" value="ECO:0007669"/>
    <property type="project" value="UniProtKB-KW"/>
</dbReference>
<evidence type="ECO:0000259" key="5">
    <source>
        <dbReference type="PROSITE" id="PS50931"/>
    </source>
</evidence>
<dbReference type="Pfam" id="PF00126">
    <property type="entry name" value="HTH_1"/>
    <property type="match status" value="1"/>
</dbReference>
<dbReference type="RefSeq" id="WP_011060438.1">
    <property type="nucleotide sequence ID" value="NC_021237.1"/>
</dbReference>
<dbReference type="Pfam" id="PF03466">
    <property type="entry name" value="LysR_substrate"/>
    <property type="match status" value="1"/>
</dbReference>
<evidence type="ECO:0000256" key="2">
    <source>
        <dbReference type="ARBA" id="ARBA00023015"/>
    </source>
</evidence>
<dbReference type="InterPro" id="IPR000847">
    <property type="entry name" value="LysR_HTH_N"/>
</dbReference>
<dbReference type="PANTHER" id="PTHR30346:SF0">
    <property type="entry name" value="HCA OPERON TRANSCRIPTIONAL ACTIVATOR HCAR"/>
    <property type="match status" value="1"/>
</dbReference>
<dbReference type="InterPro" id="IPR036388">
    <property type="entry name" value="WH-like_DNA-bd_sf"/>
</dbReference>